<dbReference type="InterPro" id="IPR003609">
    <property type="entry name" value="Pan_app"/>
</dbReference>
<protein>
    <recommendedName>
        <fullName evidence="2">Apple domain-containing protein</fullName>
    </recommendedName>
</protein>
<accession>A0A1Q9C6C8</accession>
<dbReference type="EMBL" id="LSRX01001608">
    <property type="protein sequence ID" value="OLP78466.1"/>
    <property type="molecule type" value="Genomic_DNA"/>
</dbReference>
<sequence>MKISILLLAVPALAESAIRAPVQTDHGCFRNSDPACRTAFACTTGFSLHCQLFHYSEGCDGWWRRGAYGEALDCCQCRSPGSPPILVTPTLQSAECWENSEKCPTSTSQGLPGQQVPSCCGRKGDCPQGFVLAEPLTVCGRRDCDLSELQSYTWTEVTNASRSCWTRDQRGWYYKPEAVTCQTCVYVGDTTTASSTFTATSTTTLTVTVPAAAVWEPVGAPGESACRGRNVNDNLGVYYTVHGSKSIEECKDLCLQHYPRCKGIEYSNNRCEIWTRPQGIYVSKPLSGFTCLRFGWDTKKLFPVDGGSGRACRGASPTDNSEAYYSVSRATVLKDCKAQCSAAAICFGIEFSLGRCEIWRRPVEAAAQRPGFTCLAFWSESILP</sequence>
<gene>
    <name evidence="3" type="ORF">AK812_SmicGene49108</name>
</gene>
<dbReference type="PROSITE" id="PS50948">
    <property type="entry name" value="PAN"/>
    <property type="match status" value="1"/>
</dbReference>
<evidence type="ECO:0000313" key="3">
    <source>
        <dbReference type="EMBL" id="OLP78466.1"/>
    </source>
</evidence>
<organism evidence="3 4">
    <name type="scientific">Symbiodinium microadriaticum</name>
    <name type="common">Dinoflagellate</name>
    <name type="synonym">Zooxanthella microadriatica</name>
    <dbReference type="NCBI Taxonomy" id="2951"/>
    <lineage>
        <taxon>Eukaryota</taxon>
        <taxon>Sar</taxon>
        <taxon>Alveolata</taxon>
        <taxon>Dinophyceae</taxon>
        <taxon>Suessiales</taxon>
        <taxon>Symbiodiniaceae</taxon>
        <taxon>Symbiodinium</taxon>
    </lineage>
</organism>
<reference evidence="3 4" key="1">
    <citation type="submission" date="2016-02" db="EMBL/GenBank/DDBJ databases">
        <title>Genome analysis of coral dinoflagellate symbionts highlights evolutionary adaptations to a symbiotic lifestyle.</title>
        <authorList>
            <person name="Aranda M."/>
            <person name="Li Y."/>
            <person name="Liew Y.J."/>
            <person name="Baumgarten S."/>
            <person name="Simakov O."/>
            <person name="Wilson M."/>
            <person name="Piel J."/>
            <person name="Ashoor H."/>
            <person name="Bougouffa S."/>
            <person name="Bajic V.B."/>
            <person name="Ryu T."/>
            <person name="Ravasi T."/>
            <person name="Bayer T."/>
            <person name="Micklem G."/>
            <person name="Kim H."/>
            <person name="Bhak J."/>
            <person name="Lajeunesse T.C."/>
            <person name="Voolstra C.R."/>
        </authorList>
    </citation>
    <scope>NUCLEOTIDE SEQUENCE [LARGE SCALE GENOMIC DNA]</scope>
    <source>
        <strain evidence="3 4">CCMP2467</strain>
    </source>
</reference>
<dbReference type="OrthoDB" id="443815at2759"/>
<proteinExistence type="predicted"/>
<evidence type="ECO:0000259" key="2">
    <source>
        <dbReference type="PROSITE" id="PS50948"/>
    </source>
</evidence>
<dbReference type="AlphaFoldDB" id="A0A1Q9C6C8"/>
<evidence type="ECO:0000256" key="1">
    <source>
        <dbReference type="SAM" id="SignalP"/>
    </source>
</evidence>
<name>A0A1Q9C6C8_SYMMI</name>
<comment type="caution">
    <text evidence="3">The sequence shown here is derived from an EMBL/GenBank/DDBJ whole genome shotgun (WGS) entry which is preliminary data.</text>
</comment>
<keyword evidence="1" id="KW-0732">Signal</keyword>
<feature type="signal peptide" evidence="1">
    <location>
        <begin position="1"/>
        <end position="16"/>
    </location>
</feature>
<evidence type="ECO:0000313" key="4">
    <source>
        <dbReference type="Proteomes" id="UP000186817"/>
    </source>
</evidence>
<keyword evidence="4" id="KW-1185">Reference proteome</keyword>
<feature type="domain" description="Apple" evidence="2">
    <location>
        <begin position="226"/>
        <end position="291"/>
    </location>
</feature>
<feature type="chain" id="PRO_5012050903" description="Apple domain-containing protein" evidence="1">
    <location>
        <begin position="17"/>
        <end position="384"/>
    </location>
</feature>
<dbReference type="Proteomes" id="UP000186817">
    <property type="component" value="Unassembled WGS sequence"/>
</dbReference>